<sequence length="108" mass="12486">MYREIIGLIHHPWLNLNQRLNDGSAIIMRKLTEMHCQMYTLLGCYFGMVSQFLCCWRFLELPSAFEPNEFLANSPVQGMHPADHFGQHSLVRVNSLLTTDQDLTMDGE</sequence>
<dbReference type="AlphaFoldDB" id="A0A4Y2N0E3"/>
<reference evidence="1 2" key="1">
    <citation type="journal article" date="2019" name="Sci. Rep.">
        <title>Orb-weaving spider Araneus ventricosus genome elucidates the spidroin gene catalogue.</title>
        <authorList>
            <person name="Kono N."/>
            <person name="Nakamura H."/>
            <person name="Ohtoshi R."/>
            <person name="Moran D.A.P."/>
            <person name="Shinohara A."/>
            <person name="Yoshida Y."/>
            <person name="Fujiwara M."/>
            <person name="Mori M."/>
            <person name="Tomita M."/>
            <person name="Arakawa K."/>
        </authorList>
    </citation>
    <scope>NUCLEOTIDE SEQUENCE [LARGE SCALE GENOMIC DNA]</scope>
</reference>
<gene>
    <name evidence="1" type="ORF">AVEN_97332_1</name>
</gene>
<keyword evidence="2" id="KW-1185">Reference proteome</keyword>
<comment type="caution">
    <text evidence="1">The sequence shown here is derived from an EMBL/GenBank/DDBJ whole genome shotgun (WGS) entry which is preliminary data.</text>
</comment>
<organism evidence="1 2">
    <name type="scientific">Araneus ventricosus</name>
    <name type="common">Orbweaver spider</name>
    <name type="synonym">Epeira ventricosa</name>
    <dbReference type="NCBI Taxonomy" id="182803"/>
    <lineage>
        <taxon>Eukaryota</taxon>
        <taxon>Metazoa</taxon>
        <taxon>Ecdysozoa</taxon>
        <taxon>Arthropoda</taxon>
        <taxon>Chelicerata</taxon>
        <taxon>Arachnida</taxon>
        <taxon>Araneae</taxon>
        <taxon>Araneomorphae</taxon>
        <taxon>Entelegynae</taxon>
        <taxon>Araneoidea</taxon>
        <taxon>Araneidae</taxon>
        <taxon>Araneus</taxon>
    </lineage>
</organism>
<protein>
    <submittedName>
        <fullName evidence="1">Uncharacterized protein</fullName>
    </submittedName>
</protein>
<dbReference type="EMBL" id="BGPR01008178">
    <property type="protein sequence ID" value="GBN32060.1"/>
    <property type="molecule type" value="Genomic_DNA"/>
</dbReference>
<name>A0A4Y2N0E3_ARAVE</name>
<proteinExistence type="predicted"/>
<accession>A0A4Y2N0E3</accession>
<evidence type="ECO:0000313" key="2">
    <source>
        <dbReference type="Proteomes" id="UP000499080"/>
    </source>
</evidence>
<evidence type="ECO:0000313" key="1">
    <source>
        <dbReference type="EMBL" id="GBN32060.1"/>
    </source>
</evidence>
<dbReference type="Proteomes" id="UP000499080">
    <property type="component" value="Unassembled WGS sequence"/>
</dbReference>